<keyword evidence="2" id="KW-1185">Reference proteome</keyword>
<sequence length="122" mass="13883">MRALSLCLFTAALLAVYILDAKLRAVYTMAEHSERVVEVDLRPVLYVRSLRDSRSSAKRSFLAELASAGEAELERYEKRLLREFAEYGMSDGTSLTSAGAAFSKILSLWEARRLQLRRLPRR</sequence>
<name>G7VB34_9CREN</name>
<dbReference type="HOGENOM" id="CLU_164503_0_0_2"/>
<dbReference type="eggNOG" id="arCOG07832">
    <property type="taxonomic scope" value="Archaea"/>
</dbReference>
<dbReference type="KEGG" id="pyr:P186_0903"/>
<organism evidence="1 2">
    <name type="scientific">Pyrobaculum ferrireducens</name>
    <dbReference type="NCBI Taxonomy" id="1104324"/>
    <lineage>
        <taxon>Archaea</taxon>
        <taxon>Thermoproteota</taxon>
        <taxon>Thermoprotei</taxon>
        <taxon>Thermoproteales</taxon>
        <taxon>Thermoproteaceae</taxon>
        <taxon>Pyrobaculum</taxon>
    </lineage>
</organism>
<gene>
    <name evidence="1" type="ORF">P186_0903</name>
</gene>
<dbReference type="AlphaFoldDB" id="G7VB34"/>
<protein>
    <submittedName>
        <fullName evidence="1">Uncharacterized protein</fullName>
    </submittedName>
</protein>
<dbReference type="EMBL" id="CP003098">
    <property type="protein sequence ID" value="AET32344.1"/>
    <property type="molecule type" value="Genomic_DNA"/>
</dbReference>
<dbReference type="Proteomes" id="UP000005867">
    <property type="component" value="Chromosome"/>
</dbReference>
<evidence type="ECO:0000313" key="2">
    <source>
        <dbReference type="Proteomes" id="UP000005867"/>
    </source>
</evidence>
<dbReference type="BioCyc" id="PSP1104324:GJSN-883-MONOMER"/>
<accession>G7VB34</accession>
<evidence type="ECO:0000313" key="1">
    <source>
        <dbReference type="EMBL" id="AET32344.1"/>
    </source>
</evidence>
<proteinExistence type="predicted"/>
<reference evidence="1 2" key="1">
    <citation type="journal article" date="2012" name="J. Bacteriol.">
        <title>Complete genome sequence of strain 1860, a crenarchaeon of the genus pyrobaculum able to grow with various electron acceptors.</title>
        <authorList>
            <person name="Mardanov A.V."/>
            <person name="Gumerov V.M."/>
            <person name="Slobodkina G.B."/>
            <person name="Beletsky A.V."/>
            <person name="Bonch-Osmolovskaya E.A."/>
            <person name="Ravin N.V."/>
            <person name="Skryabin K.G."/>
        </authorList>
    </citation>
    <scope>NUCLEOTIDE SEQUENCE [LARGE SCALE GENOMIC DNA]</scope>
    <source>
        <strain evidence="1 2">1860</strain>
    </source>
</reference>